<protein>
    <submittedName>
        <fullName evidence="2">Uncharacterized protein</fullName>
    </submittedName>
</protein>
<organism evidence="2 3">
    <name type="scientific">Heterodera schachtii</name>
    <name type="common">Sugarbeet cyst nematode worm</name>
    <name type="synonym">Tylenchus schachtii</name>
    <dbReference type="NCBI Taxonomy" id="97005"/>
    <lineage>
        <taxon>Eukaryota</taxon>
        <taxon>Metazoa</taxon>
        <taxon>Ecdysozoa</taxon>
        <taxon>Nematoda</taxon>
        <taxon>Chromadorea</taxon>
        <taxon>Rhabditida</taxon>
        <taxon>Tylenchina</taxon>
        <taxon>Tylenchomorpha</taxon>
        <taxon>Tylenchoidea</taxon>
        <taxon>Heteroderidae</taxon>
        <taxon>Heteroderinae</taxon>
        <taxon>Heterodera</taxon>
    </lineage>
</organism>
<proteinExistence type="predicted"/>
<keyword evidence="3" id="KW-1185">Reference proteome</keyword>
<dbReference type="EMBL" id="JBICCN010000207">
    <property type="protein sequence ID" value="KAL3086330.1"/>
    <property type="molecule type" value="Genomic_DNA"/>
</dbReference>
<reference evidence="2 3" key="1">
    <citation type="submission" date="2024-10" db="EMBL/GenBank/DDBJ databases">
        <authorList>
            <person name="Kim D."/>
        </authorList>
    </citation>
    <scope>NUCLEOTIDE SEQUENCE [LARGE SCALE GENOMIC DNA]</scope>
    <source>
        <strain evidence="2">Taebaek</strain>
    </source>
</reference>
<evidence type="ECO:0000313" key="3">
    <source>
        <dbReference type="Proteomes" id="UP001620645"/>
    </source>
</evidence>
<gene>
    <name evidence="2" type="ORF">niasHS_008195</name>
</gene>
<feature type="compositionally biased region" description="Polar residues" evidence="1">
    <location>
        <begin position="179"/>
        <end position="192"/>
    </location>
</feature>
<name>A0ABD2J5N6_HETSC</name>
<dbReference type="Proteomes" id="UP001620645">
    <property type="component" value="Unassembled WGS sequence"/>
</dbReference>
<dbReference type="AlphaFoldDB" id="A0ABD2J5N6"/>
<feature type="region of interest" description="Disordered" evidence="1">
    <location>
        <begin position="157"/>
        <end position="204"/>
    </location>
</feature>
<evidence type="ECO:0000256" key="1">
    <source>
        <dbReference type="SAM" id="MobiDB-lite"/>
    </source>
</evidence>
<sequence>MAEREIELVVFAAELFNSEPDNVPKTMRDNFRCLKRIRDEMARISEKGGRMWSKLCAKNVGNLIKNRWEWEIVMEKPMGMAFGGANSEEMGGKECVKRADGRLHIKVKGQANVNGGLMLKGTVKWLSFAMFFLLVCQTMAMEKQNQNFPESIIDEETEMEEVPANQTNQGTKKRKLNECQPTTSGTQNNLSMESGIGNLVQANP</sequence>
<comment type="caution">
    <text evidence="2">The sequence shown here is derived from an EMBL/GenBank/DDBJ whole genome shotgun (WGS) entry which is preliminary data.</text>
</comment>
<evidence type="ECO:0000313" key="2">
    <source>
        <dbReference type="EMBL" id="KAL3086330.1"/>
    </source>
</evidence>
<accession>A0ABD2J5N6</accession>